<evidence type="ECO:0000313" key="2">
    <source>
        <dbReference type="EMBL" id="EGF91561.1"/>
    </source>
</evidence>
<dbReference type="PANTHER" id="PTHR13887:SF41">
    <property type="entry name" value="THIOREDOXIN SUPERFAMILY PROTEIN"/>
    <property type="match status" value="1"/>
</dbReference>
<evidence type="ECO:0000313" key="3">
    <source>
        <dbReference type="Proteomes" id="UP000006512"/>
    </source>
</evidence>
<dbReference type="HOGENOM" id="CLU_069253_0_2_5"/>
<organism evidence="2 3">
    <name type="scientific">Asticcacaulis biprosthecium C19</name>
    <dbReference type="NCBI Taxonomy" id="715226"/>
    <lineage>
        <taxon>Bacteria</taxon>
        <taxon>Pseudomonadati</taxon>
        <taxon>Pseudomonadota</taxon>
        <taxon>Alphaproteobacteria</taxon>
        <taxon>Caulobacterales</taxon>
        <taxon>Caulobacteraceae</taxon>
        <taxon>Asticcacaulis</taxon>
    </lineage>
</organism>
<dbReference type="GO" id="GO:0016491">
    <property type="term" value="F:oxidoreductase activity"/>
    <property type="evidence" value="ECO:0007669"/>
    <property type="project" value="InterPro"/>
</dbReference>
<name>F4QMX0_9CAUL</name>
<dbReference type="RefSeq" id="WP_006273763.1">
    <property type="nucleotide sequence ID" value="NZ_GL883078.1"/>
</dbReference>
<dbReference type="Proteomes" id="UP000006512">
    <property type="component" value="Unassembled WGS sequence"/>
</dbReference>
<protein>
    <submittedName>
        <fullName evidence="2">DSBA-like thioredoxin domain protein</fullName>
    </submittedName>
</protein>
<dbReference type="eggNOG" id="COG2761">
    <property type="taxonomic scope" value="Bacteria"/>
</dbReference>
<dbReference type="CDD" id="cd03024">
    <property type="entry name" value="DsbA_FrnE"/>
    <property type="match status" value="1"/>
</dbReference>
<evidence type="ECO:0000259" key="1">
    <source>
        <dbReference type="Pfam" id="PF01323"/>
    </source>
</evidence>
<dbReference type="Gene3D" id="3.40.30.10">
    <property type="entry name" value="Glutaredoxin"/>
    <property type="match status" value="1"/>
</dbReference>
<dbReference type="Pfam" id="PF01323">
    <property type="entry name" value="DSBA"/>
    <property type="match status" value="1"/>
</dbReference>
<gene>
    <name evidence="2" type="ORF">ABI_29780</name>
</gene>
<reference evidence="3" key="1">
    <citation type="submission" date="2011-03" db="EMBL/GenBank/DDBJ databases">
        <title>Draft genome sequence of Brevundimonas diminuta.</title>
        <authorList>
            <person name="Brown P.J.B."/>
            <person name="Buechlein A."/>
            <person name="Hemmerich C."/>
            <person name="Brun Y.V."/>
        </authorList>
    </citation>
    <scope>NUCLEOTIDE SEQUENCE [LARGE SCALE GENOMIC DNA]</scope>
    <source>
        <strain evidence="3">C19</strain>
    </source>
</reference>
<dbReference type="AlphaFoldDB" id="F4QMX0"/>
<dbReference type="InterPro" id="IPR001853">
    <property type="entry name" value="DSBA-like_thioredoxin_dom"/>
</dbReference>
<dbReference type="OrthoDB" id="9799122at2"/>
<accession>F4QMX0</accession>
<dbReference type="EMBL" id="GL883078">
    <property type="protein sequence ID" value="EGF91561.1"/>
    <property type="molecule type" value="Genomic_DNA"/>
</dbReference>
<dbReference type="SUPFAM" id="SSF52833">
    <property type="entry name" value="Thioredoxin-like"/>
    <property type="match status" value="1"/>
</dbReference>
<proteinExistence type="predicted"/>
<dbReference type="STRING" id="715226.ABI_29780"/>
<dbReference type="InterPro" id="IPR036249">
    <property type="entry name" value="Thioredoxin-like_sf"/>
</dbReference>
<dbReference type="PANTHER" id="PTHR13887">
    <property type="entry name" value="GLUTATHIONE S-TRANSFERASE KAPPA"/>
    <property type="match status" value="1"/>
</dbReference>
<feature type="domain" description="DSBA-like thioredoxin" evidence="1">
    <location>
        <begin position="3"/>
        <end position="197"/>
    </location>
</feature>
<keyword evidence="3" id="KW-1185">Reference proteome</keyword>
<sequence>MKIDIWSDVICPFCYIGRVNLETAIREAGLEPVIVHHAFRLMPGEAPYPVEEMFVRRYGQTPQQAQATIAGTEAAAAQAGLTFRLQGTLVGDTADAHTLLAFAGEKAPDLLQRMYFAYFTQGRNLFDREVLVELAVEVGLDRLLSEGAFDFTSLKARVEADQKQAQGFGVKGVPFFVFDDRTAVSGAHPPSAFLKAFKAIADNHAAP</sequence>